<evidence type="ECO:0000313" key="2">
    <source>
        <dbReference type="Proteomes" id="UP000011526"/>
    </source>
</evidence>
<accession>M0F1K1</accession>
<proteinExistence type="predicted"/>
<keyword evidence="2" id="KW-1185">Reference proteome</keyword>
<gene>
    <name evidence="1" type="ORF">C465_01609</name>
</gene>
<protein>
    <submittedName>
        <fullName evidence="1">Uncharacterized protein</fullName>
    </submittedName>
</protein>
<dbReference type="EMBL" id="AOJM01000016">
    <property type="protein sequence ID" value="ELZ52494.1"/>
    <property type="molecule type" value="Genomic_DNA"/>
</dbReference>
<organism evidence="1 2">
    <name type="scientific">Halorubrum distributum JCM 9100</name>
    <dbReference type="NCBI Taxonomy" id="1227467"/>
    <lineage>
        <taxon>Archaea</taxon>
        <taxon>Methanobacteriati</taxon>
        <taxon>Methanobacteriota</taxon>
        <taxon>Stenosarchaea group</taxon>
        <taxon>Halobacteria</taxon>
        <taxon>Halobacteriales</taxon>
        <taxon>Haloferacaceae</taxon>
        <taxon>Halorubrum</taxon>
        <taxon>Halorubrum distributum group</taxon>
    </lineage>
</organism>
<dbReference type="Proteomes" id="UP000011526">
    <property type="component" value="Unassembled WGS sequence"/>
</dbReference>
<comment type="caution">
    <text evidence="1">The sequence shown here is derived from an EMBL/GenBank/DDBJ whole genome shotgun (WGS) entry which is preliminary data.</text>
</comment>
<dbReference type="AlphaFoldDB" id="M0F1K1"/>
<feature type="non-terminal residue" evidence="1">
    <location>
        <position position="1"/>
    </location>
</feature>
<evidence type="ECO:0000313" key="1">
    <source>
        <dbReference type="EMBL" id="ELZ52494.1"/>
    </source>
</evidence>
<reference evidence="1 2" key="1">
    <citation type="journal article" date="2014" name="PLoS Genet.">
        <title>Phylogenetically driven sequencing of extremely halophilic archaea reveals strategies for static and dynamic osmo-response.</title>
        <authorList>
            <person name="Becker E.A."/>
            <person name="Seitzer P.M."/>
            <person name="Tritt A."/>
            <person name="Larsen D."/>
            <person name="Krusor M."/>
            <person name="Yao A.I."/>
            <person name="Wu D."/>
            <person name="Madern D."/>
            <person name="Eisen J.A."/>
            <person name="Darling A.E."/>
            <person name="Facciotti M.T."/>
        </authorList>
    </citation>
    <scope>NUCLEOTIDE SEQUENCE [LARGE SCALE GENOMIC DNA]</scope>
    <source>
        <strain evidence="1 2">JCM 9100</strain>
    </source>
</reference>
<sequence length="103" mass="11541">SFGNVANNTFSWTEFESDLAGPASAKLILESRNLYLTVAIDKVLIFNYCDSTALVTSIKVEHGRIIPSRGAIEFIVSWLVLNKSCWDGLDHRSVRFVCDCDRI</sequence>
<name>M0F1K1_9EURY</name>